<evidence type="ECO:0000313" key="2">
    <source>
        <dbReference type="Proteomes" id="UP000305729"/>
    </source>
</evidence>
<gene>
    <name evidence="1" type="ORF">CWC22_019225</name>
</gene>
<dbReference type="Proteomes" id="UP000305729">
    <property type="component" value="Chromosome 1"/>
</dbReference>
<sequence length="59" mass="6203">MKLRDKGKIEVSGVMSKKGADEACRLIAKGRCIESACRGGSLLIAALCLLAKAVVEINL</sequence>
<dbReference type="AlphaFoldDB" id="A0A5S3UXK0"/>
<accession>A0A5S3UXK0</accession>
<name>A0A5S3UXK0_9GAMM</name>
<proteinExistence type="predicted"/>
<evidence type="ECO:0000313" key="1">
    <source>
        <dbReference type="EMBL" id="QPB85001.1"/>
    </source>
</evidence>
<organism evidence="1 2">
    <name type="scientific">Pseudoalteromonas rubra</name>
    <dbReference type="NCBI Taxonomy" id="43658"/>
    <lineage>
        <taxon>Bacteria</taxon>
        <taxon>Pseudomonadati</taxon>
        <taxon>Pseudomonadota</taxon>
        <taxon>Gammaproteobacteria</taxon>
        <taxon>Alteromonadales</taxon>
        <taxon>Pseudoalteromonadaceae</taxon>
        <taxon>Pseudoalteromonas</taxon>
    </lineage>
</organism>
<reference evidence="1 2" key="1">
    <citation type="submission" date="2019-10" db="EMBL/GenBank/DDBJ databases">
        <title>Pseudoalteromonas rubra S4059.</title>
        <authorList>
            <person name="Paulsen S."/>
            <person name="Wang X."/>
        </authorList>
    </citation>
    <scope>NUCLEOTIDE SEQUENCE [LARGE SCALE GENOMIC DNA]</scope>
    <source>
        <strain evidence="1 2">S4059</strain>
    </source>
</reference>
<protein>
    <submittedName>
        <fullName evidence="1">Uncharacterized protein</fullName>
    </submittedName>
</protein>
<dbReference type="RefSeq" id="WP_138538102.1">
    <property type="nucleotide sequence ID" value="NZ_CP045429.1"/>
</dbReference>
<dbReference type="EMBL" id="CP045429">
    <property type="protein sequence ID" value="QPB85001.1"/>
    <property type="molecule type" value="Genomic_DNA"/>
</dbReference>